<accession>C5L481</accession>
<reference evidence="2 3" key="1">
    <citation type="submission" date="2008-07" db="EMBL/GenBank/DDBJ databases">
        <authorList>
            <person name="El-Sayed N."/>
            <person name="Caler E."/>
            <person name="Inman J."/>
            <person name="Amedeo P."/>
            <person name="Hass B."/>
            <person name="Wortman J."/>
        </authorList>
    </citation>
    <scope>NUCLEOTIDE SEQUENCE [LARGE SCALE GENOMIC DNA]</scope>
    <source>
        <strain evidence="3">ATCC 50983 / TXsc</strain>
    </source>
</reference>
<feature type="non-terminal residue" evidence="2">
    <location>
        <position position="1"/>
    </location>
</feature>
<dbReference type="Proteomes" id="UP000007800">
    <property type="component" value="Unassembled WGS sequence"/>
</dbReference>
<organism evidence="3">
    <name type="scientific">Perkinsus marinus (strain ATCC 50983 / TXsc)</name>
    <dbReference type="NCBI Taxonomy" id="423536"/>
    <lineage>
        <taxon>Eukaryota</taxon>
        <taxon>Sar</taxon>
        <taxon>Alveolata</taxon>
        <taxon>Perkinsozoa</taxon>
        <taxon>Perkinsea</taxon>
        <taxon>Perkinsida</taxon>
        <taxon>Perkinsidae</taxon>
        <taxon>Perkinsus</taxon>
    </lineage>
</organism>
<keyword evidence="3" id="KW-1185">Reference proteome</keyword>
<dbReference type="EMBL" id="GG679007">
    <property type="protein sequence ID" value="EER08462.1"/>
    <property type="molecule type" value="Genomic_DNA"/>
</dbReference>
<dbReference type="AlphaFoldDB" id="C5L481"/>
<dbReference type="RefSeq" id="XP_002776646.1">
    <property type="nucleotide sequence ID" value="XM_002776600.1"/>
</dbReference>
<protein>
    <submittedName>
        <fullName evidence="2">NBP2b protein, putative</fullName>
    </submittedName>
</protein>
<dbReference type="GeneID" id="9041590"/>
<gene>
    <name evidence="2" type="ORF">Pmar_PMAR001955</name>
</gene>
<dbReference type="OrthoDB" id="10259720at2759"/>
<feature type="non-terminal residue" evidence="2">
    <location>
        <position position="103"/>
    </location>
</feature>
<proteinExistence type="predicted"/>
<evidence type="ECO:0000256" key="1">
    <source>
        <dbReference type="SAM" id="MobiDB-lite"/>
    </source>
</evidence>
<evidence type="ECO:0000313" key="2">
    <source>
        <dbReference type="EMBL" id="EER08462.1"/>
    </source>
</evidence>
<sequence length="103" mass="11922">IAGMKKRLESEKKRKVEVENSKMDKEQMAIEAERMHSQAVERAGELSLQLKLAKEELLKAQQELYKERENERTKMGEISGLLSAIKNVKARIAKVDAERQRQQ</sequence>
<feature type="region of interest" description="Disordered" evidence="1">
    <location>
        <begin position="1"/>
        <end position="22"/>
    </location>
</feature>
<evidence type="ECO:0000313" key="3">
    <source>
        <dbReference type="Proteomes" id="UP000007800"/>
    </source>
</evidence>
<name>C5L481_PERM5</name>
<dbReference type="InParanoid" id="C5L481"/>